<accession>A0A9P0YIZ6</accession>
<dbReference type="EMBL" id="CAMAPE010000004">
    <property type="protein sequence ID" value="CAH9059703.1"/>
    <property type="molecule type" value="Genomic_DNA"/>
</dbReference>
<dbReference type="Proteomes" id="UP001152484">
    <property type="component" value="Unassembled WGS sequence"/>
</dbReference>
<comment type="caution">
    <text evidence="1">The sequence shown here is derived from an EMBL/GenBank/DDBJ whole genome shotgun (WGS) entry which is preliminary data.</text>
</comment>
<proteinExistence type="predicted"/>
<reference evidence="1" key="1">
    <citation type="submission" date="2022-07" db="EMBL/GenBank/DDBJ databases">
        <authorList>
            <person name="Macas J."/>
            <person name="Novak P."/>
            <person name="Neumann P."/>
        </authorList>
    </citation>
    <scope>NUCLEOTIDE SEQUENCE</scope>
</reference>
<keyword evidence="2" id="KW-1185">Reference proteome</keyword>
<dbReference type="OrthoDB" id="1938864at2759"/>
<evidence type="ECO:0000313" key="1">
    <source>
        <dbReference type="EMBL" id="CAH9059703.1"/>
    </source>
</evidence>
<sequence length="128" mass="14721">MTERDQISVPFVWEGRPGIANKDWKSAKCKPSNTPKFVPPDKLIPSIPFQWEDKPGTPLSSIQVQPQSKGNFVIIASKPLLTLEELMTMSRRRSYQRKANQMQKQSANETETHRECSWMLCAWSSKKN</sequence>
<organism evidence="1 2">
    <name type="scientific">Cuscuta europaea</name>
    <name type="common">European dodder</name>
    <dbReference type="NCBI Taxonomy" id="41803"/>
    <lineage>
        <taxon>Eukaryota</taxon>
        <taxon>Viridiplantae</taxon>
        <taxon>Streptophyta</taxon>
        <taxon>Embryophyta</taxon>
        <taxon>Tracheophyta</taxon>
        <taxon>Spermatophyta</taxon>
        <taxon>Magnoliopsida</taxon>
        <taxon>eudicotyledons</taxon>
        <taxon>Gunneridae</taxon>
        <taxon>Pentapetalae</taxon>
        <taxon>asterids</taxon>
        <taxon>lamiids</taxon>
        <taxon>Solanales</taxon>
        <taxon>Convolvulaceae</taxon>
        <taxon>Cuscuteae</taxon>
        <taxon>Cuscuta</taxon>
        <taxon>Cuscuta subgen. Cuscuta</taxon>
    </lineage>
</organism>
<dbReference type="PANTHER" id="PTHR37767">
    <property type="entry name" value="HYDROXYPROLINE-RICH GLYCOPROTEIN FAMILY PROTEIN"/>
    <property type="match status" value="1"/>
</dbReference>
<name>A0A9P0YIZ6_CUSEU</name>
<dbReference type="AlphaFoldDB" id="A0A9P0YIZ6"/>
<gene>
    <name evidence="1" type="ORF">CEURO_LOCUS1456</name>
</gene>
<evidence type="ECO:0000313" key="2">
    <source>
        <dbReference type="Proteomes" id="UP001152484"/>
    </source>
</evidence>
<protein>
    <submittedName>
        <fullName evidence="1">Uncharacterized protein</fullName>
    </submittedName>
</protein>
<dbReference type="PANTHER" id="PTHR37767:SF1">
    <property type="entry name" value="HYDROXYPROLINE-RICH GLYCOPROTEIN FAMILY PROTEIN"/>
    <property type="match status" value="1"/>
</dbReference>